<reference evidence="2 3" key="1">
    <citation type="journal article" date="2011" name="Cell">
        <title>Insight into structure and assembly of the nuclear pore complex by utilizing the genome of a eukaryotic thermophile.</title>
        <authorList>
            <person name="Amlacher S."/>
            <person name="Sarges P."/>
            <person name="Flemming D."/>
            <person name="van Noort V."/>
            <person name="Kunze R."/>
            <person name="Devos D.P."/>
            <person name="Arumugam M."/>
            <person name="Bork P."/>
            <person name="Hurt E."/>
        </authorList>
    </citation>
    <scope>NUCLEOTIDE SEQUENCE [LARGE SCALE GENOMIC DNA]</scope>
    <source>
        <strain evidence="3">DSM 1495 / CBS 144.50 / IMI 039719</strain>
    </source>
</reference>
<evidence type="ECO:0000313" key="3">
    <source>
        <dbReference type="Proteomes" id="UP000008066"/>
    </source>
</evidence>
<feature type="compositionally biased region" description="Basic and acidic residues" evidence="1">
    <location>
        <begin position="1"/>
        <end position="16"/>
    </location>
</feature>
<dbReference type="GeneID" id="18258571"/>
<protein>
    <submittedName>
        <fullName evidence="2">Uncharacterized protein</fullName>
    </submittedName>
</protein>
<sequence>MKHELPAVKEPNDEKYVSQPSTESQPLREHEMGAAKPPNAANDEKMLSGGNDPSGAKPQSDGSQPSMAPLMAHESSEAKGQANGETSQQQKLKLEQPSAGKILSEGSEHEDWPQKPSAPRPLNFEQQLIFEKNAHHRGRPSDGE</sequence>
<evidence type="ECO:0000256" key="1">
    <source>
        <dbReference type="SAM" id="MobiDB-lite"/>
    </source>
</evidence>
<accession>G0S9C4</accession>
<dbReference type="HOGENOM" id="CLU_1796258_0_0_1"/>
<dbReference type="AlphaFoldDB" id="G0S9C4"/>
<evidence type="ECO:0000313" key="2">
    <source>
        <dbReference type="EMBL" id="EGS20035.1"/>
    </source>
</evidence>
<dbReference type="Proteomes" id="UP000008066">
    <property type="component" value="Unassembled WGS sequence"/>
</dbReference>
<organism evidence="3">
    <name type="scientific">Chaetomium thermophilum (strain DSM 1495 / CBS 144.50 / IMI 039719)</name>
    <name type="common">Thermochaetoides thermophila</name>
    <dbReference type="NCBI Taxonomy" id="759272"/>
    <lineage>
        <taxon>Eukaryota</taxon>
        <taxon>Fungi</taxon>
        <taxon>Dikarya</taxon>
        <taxon>Ascomycota</taxon>
        <taxon>Pezizomycotina</taxon>
        <taxon>Sordariomycetes</taxon>
        <taxon>Sordariomycetidae</taxon>
        <taxon>Sordariales</taxon>
        <taxon>Chaetomiaceae</taxon>
        <taxon>Thermochaetoides</taxon>
    </lineage>
</organism>
<dbReference type="EMBL" id="GL988043">
    <property type="protein sequence ID" value="EGS20035.1"/>
    <property type="molecule type" value="Genomic_DNA"/>
</dbReference>
<keyword evidence="3" id="KW-1185">Reference proteome</keyword>
<dbReference type="KEGG" id="cthr:CTHT_0045330"/>
<name>G0S9C4_CHATD</name>
<dbReference type="RefSeq" id="XP_006694920.1">
    <property type="nucleotide sequence ID" value="XM_006694857.1"/>
</dbReference>
<feature type="region of interest" description="Disordered" evidence="1">
    <location>
        <begin position="1"/>
        <end position="144"/>
    </location>
</feature>
<gene>
    <name evidence="2" type="ORF">CTHT_0045330</name>
</gene>
<proteinExistence type="predicted"/>